<evidence type="ECO:0000313" key="3">
    <source>
        <dbReference type="EMBL" id="STX46438.1"/>
    </source>
</evidence>
<dbReference type="Proteomes" id="UP000254476">
    <property type="component" value="Unassembled WGS sequence"/>
</dbReference>
<gene>
    <name evidence="2" type="ORF">Lgra_1416</name>
    <name evidence="3" type="ORF">NCTC12388_03202</name>
</gene>
<evidence type="ECO:0000313" key="5">
    <source>
        <dbReference type="Proteomes" id="UP000254476"/>
    </source>
</evidence>
<dbReference type="Gene3D" id="1.20.120.1720">
    <property type="match status" value="1"/>
</dbReference>
<sequence>MLRLLESKQNKMGRKVNQCIDYILNDKDNLFAISRVKHFIAHEKIKNYAELKIPSSEKIEGTKIEEVNRHLNEFLKNNKLFILPTGIRAIKNVLNKNNMSDHEKLDKIKDICKDRLDTNSKNRRSSTAEFYNEVLQFIQHNTSLPIHENKASMNPIDVGRLFKAISTISRIREKTNPNTLIDKLSNISQNYHMNNSVKRTEIYKAVKDDELDTQVDKEIKKVVRDIIEGKEAVDVDTIVDKINKNEGPRVLN</sequence>
<proteinExistence type="predicted"/>
<dbReference type="Proteomes" id="UP000054691">
    <property type="component" value="Unassembled WGS sequence"/>
</dbReference>
<protein>
    <recommendedName>
        <fullName evidence="1">Phosphoinositide phosphatase C-terminal domain-containing protein</fullName>
    </recommendedName>
</protein>
<dbReference type="EMBL" id="LNYE01000020">
    <property type="protein sequence ID" value="KTD11958.1"/>
    <property type="molecule type" value="Genomic_DNA"/>
</dbReference>
<name>A0A378JHN9_9GAMM</name>
<feature type="domain" description="Phosphoinositide phosphatase C-terminal" evidence="1">
    <location>
        <begin position="83"/>
        <end position="150"/>
    </location>
</feature>
<organism evidence="3 5">
    <name type="scientific">Legionella gratiana</name>
    <dbReference type="NCBI Taxonomy" id="45066"/>
    <lineage>
        <taxon>Bacteria</taxon>
        <taxon>Pseudomonadati</taxon>
        <taxon>Pseudomonadota</taxon>
        <taxon>Gammaproteobacteria</taxon>
        <taxon>Legionellales</taxon>
        <taxon>Legionellaceae</taxon>
        <taxon>Legionella</taxon>
    </lineage>
</organism>
<reference evidence="2 4" key="1">
    <citation type="submission" date="2015-11" db="EMBL/GenBank/DDBJ databases">
        <title>Genomic analysis of 38 Legionella species identifies large and diverse effector repertoires.</title>
        <authorList>
            <person name="Burstein D."/>
            <person name="Amaro F."/>
            <person name="Zusman T."/>
            <person name="Lifshitz Z."/>
            <person name="Cohen O."/>
            <person name="Gilbert J.A."/>
            <person name="Pupko T."/>
            <person name="Shuman H.A."/>
            <person name="Segal G."/>
        </authorList>
    </citation>
    <scope>NUCLEOTIDE SEQUENCE [LARGE SCALE GENOMIC DNA]</scope>
    <source>
        <strain evidence="2 4">Lyon 8420412</strain>
    </source>
</reference>
<accession>A0A378JHN9</accession>
<evidence type="ECO:0000313" key="2">
    <source>
        <dbReference type="EMBL" id="KTD11958.1"/>
    </source>
</evidence>
<evidence type="ECO:0000259" key="1">
    <source>
        <dbReference type="Pfam" id="PF18365"/>
    </source>
</evidence>
<dbReference type="InterPro" id="IPR041034">
    <property type="entry name" value="PI_PP_C"/>
</dbReference>
<dbReference type="Pfam" id="PF18365">
    <property type="entry name" value="PI_PP_C"/>
    <property type="match status" value="1"/>
</dbReference>
<dbReference type="AlphaFoldDB" id="A0A378JHN9"/>
<dbReference type="EMBL" id="UGOB01000001">
    <property type="protein sequence ID" value="STX46438.1"/>
    <property type="molecule type" value="Genomic_DNA"/>
</dbReference>
<evidence type="ECO:0000313" key="4">
    <source>
        <dbReference type="Proteomes" id="UP000054691"/>
    </source>
</evidence>
<keyword evidence="4" id="KW-1185">Reference proteome</keyword>
<reference evidence="3 5" key="2">
    <citation type="submission" date="2018-06" db="EMBL/GenBank/DDBJ databases">
        <authorList>
            <consortium name="Pathogen Informatics"/>
            <person name="Doyle S."/>
        </authorList>
    </citation>
    <scope>NUCLEOTIDE SEQUENCE [LARGE SCALE GENOMIC DNA]</scope>
    <source>
        <strain evidence="3 5">NCTC12388</strain>
    </source>
</reference>